<organism evidence="3 4">
    <name type="scientific">Lachancea fermentati</name>
    <name type="common">Zygosaccharomyces fermentati</name>
    <dbReference type="NCBI Taxonomy" id="4955"/>
    <lineage>
        <taxon>Eukaryota</taxon>
        <taxon>Fungi</taxon>
        <taxon>Dikarya</taxon>
        <taxon>Ascomycota</taxon>
        <taxon>Saccharomycotina</taxon>
        <taxon>Saccharomycetes</taxon>
        <taxon>Saccharomycetales</taxon>
        <taxon>Saccharomycetaceae</taxon>
        <taxon>Lachancea</taxon>
    </lineage>
</organism>
<evidence type="ECO:0000313" key="3">
    <source>
        <dbReference type="EMBL" id="SCW02432.1"/>
    </source>
</evidence>
<dbReference type="SUPFAM" id="SSF48371">
    <property type="entry name" value="ARM repeat"/>
    <property type="match status" value="1"/>
</dbReference>
<evidence type="ECO:0000313" key="4">
    <source>
        <dbReference type="Proteomes" id="UP000190831"/>
    </source>
</evidence>
<dbReference type="EMBL" id="LT598490">
    <property type="protein sequence ID" value="SCW02432.1"/>
    <property type="molecule type" value="Genomic_DNA"/>
</dbReference>
<dbReference type="GO" id="GO:0006409">
    <property type="term" value="P:tRNA export from nucleus"/>
    <property type="evidence" value="ECO:0007669"/>
    <property type="project" value="TreeGrafter"/>
</dbReference>
<feature type="region of interest" description="Disordered" evidence="2">
    <location>
        <begin position="666"/>
        <end position="715"/>
    </location>
</feature>
<feature type="compositionally biased region" description="Polar residues" evidence="2">
    <location>
        <begin position="700"/>
        <end position="715"/>
    </location>
</feature>
<dbReference type="OrthoDB" id="447103at2759"/>
<sequence>MNFLFKSISNFQFPYTLDQSPVLSTPLWEATNGTKKADSTPVTVFTYCKQKDNAIIDALTSNAVHNAKILKLPGLVRVLDVIDSDPANIYVVTERVHPLDVEGLSIDALSLGVFQISETLNLLHGQAKVILGTLCPGTIFTNKRGEWCLFGLELCSKMADPNHLNQYSASYSELVKGSGLDIEPSAAAQVDSILLARLIKQFYQRVPSEWNTLVSGLSQGRITIPQFCTRVESTKPFNSTLISIYEELKELQIKDPQGKVVVMSDLQRQILEDASVLKNATKGFVDGLLIPEFAQCISTIISTQKTQPMSTGFASIVPFVATIFELTCTKNPISDDESTFNKYVKPLIFENFKISDRQLRFLLLVYFPSYIPRLTNNDVVERIFPPFVQGLADTDSTIRIQTLKRVPDIISMITERQLNNDLLRHLAKTQMDPNEDIRTWTILVISKLSKKLSQSSNRSGILSTAFTKSLKDPAVKPRLAALYGLEDSLDLFDVQTIANKVLTVIGPGLLDKNAQVRSKARSLFKVYLSKLENEADQIPTDHAEDVELNFQADIADDNDDLAKGFLENLRISPQPLSITPTDGNTTQNIENTADSWNDSVIDEWDAEDDWSNNSEEPSKGNAPLVTKMNSTKSKVVQSISGNKRSNTKTAFGKTLTTKVKVNKSWNDDLNDDEWDDSWAEANDTKTSSKVNAGKMKKSNTESFSSASIKKPSTTNDVFEQLADEIEEDDWGNDW</sequence>
<dbReference type="Gene3D" id="3.30.200.20">
    <property type="entry name" value="Phosphorylase Kinase, domain 1"/>
    <property type="match status" value="1"/>
</dbReference>
<accession>A0A1G4MES6</accession>
<evidence type="ECO:0000256" key="2">
    <source>
        <dbReference type="SAM" id="MobiDB-lite"/>
    </source>
</evidence>
<dbReference type="Gene3D" id="1.25.10.10">
    <property type="entry name" value="Leucine-rich Repeat Variant"/>
    <property type="match status" value="1"/>
</dbReference>
<dbReference type="GO" id="GO:0005737">
    <property type="term" value="C:cytoplasm"/>
    <property type="evidence" value="ECO:0007669"/>
    <property type="project" value="TreeGrafter"/>
</dbReference>
<dbReference type="InterPro" id="IPR021133">
    <property type="entry name" value="HEAT_type_2"/>
</dbReference>
<dbReference type="PROSITE" id="PS50077">
    <property type="entry name" value="HEAT_REPEAT"/>
    <property type="match status" value="1"/>
</dbReference>
<proteinExistence type="predicted"/>
<gene>
    <name evidence="3" type="ORF">LAFE_0F06304G</name>
</gene>
<dbReference type="PANTHER" id="PTHR12984">
    <property type="entry name" value="SCY1-RELATED S/T PROTEIN KINASE-LIKE"/>
    <property type="match status" value="1"/>
</dbReference>
<dbReference type="InterPro" id="IPR051177">
    <property type="entry name" value="CIK-Related_Protein"/>
</dbReference>
<keyword evidence="4" id="KW-1185">Reference proteome</keyword>
<dbReference type="Proteomes" id="UP000190831">
    <property type="component" value="Chromosome F"/>
</dbReference>
<feature type="compositionally biased region" description="Acidic residues" evidence="2">
    <location>
        <begin position="668"/>
        <end position="678"/>
    </location>
</feature>
<feature type="repeat" description="HEAT" evidence="1">
    <location>
        <begin position="383"/>
        <end position="421"/>
    </location>
</feature>
<dbReference type="OMA" id="NDTSWAG"/>
<name>A0A1G4MES6_LACFM</name>
<dbReference type="AlphaFoldDB" id="A0A1G4MES6"/>
<dbReference type="InterPro" id="IPR011989">
    <property type="entry name" value="ARM-like"/>
</dbReference>
<dbReference type="InterPro" id="IPR011009">
    <property type="entry name" value="Kinase-like_dom_sf"/>
</dbReference>
<reference evidence="4" key="1">
    <citation type="submission" date="2016-03" db="EMBL/GenBank/DDBJ databases">
        <authorList>
            <person name="Devillers H."/>
        </authorList>
    </citation>
    <scope>NUCLEOTIDE SEQUENCE [LARGE SCALE GENOMIC DNA]</scope>
</reference>
<evidence type="ECO:0000256" key="1">
    <source>
        <dbReference type="PROSITE-ProRule" id="PRU00103"/>
    </source>
</evidence>
<dbReference type="InterPro" id="IPR016024">
    <property type="entry name" value="ARM-type_fold"/>
</dbReference>
<dbReference type="Gene3D" id="1.10.510.10">
    <property type="entry name" value="Transferase(Phosphotransferase) domain 1"/>
    <property type="match status" value="1"/>
</dbReference>
<dbReference type="Pfam" id="PF20168">
    <property type="entry name" value="PDS5"/>
    <property type="match status" value="1"/>
</dbReference>
<dbReference type="STRING" id="4955.A0A1G4MES6"/>
<protein>
    <submittedName>
        <fullName evidence="3">LAFE_0F06304g1_1</fullName>
    </submittedName>
</protein>
<dbReference type="PANTHER" id="PTHR12984:SF3">
    <property type="entry name" value="N-TERMINAL KINASE-LIKE PROTEIN"/>
    <property type="match status" value="1"/>
</dbReference>
<dbReference type="SUPFAM" id="SSF56112">
    <property type="entry name" value="Protein kinase-like (PK-like)"/>
    <property type="match status" value="1"/>
</dbReference>